<dbReference type="Proteomes" id="UP000190229">
    <property type="component" value="Unassembled WGS sequence"/>
</dbReference>
<dbReference type="SUPFAM" id="SSF56059">
    <property type="entry name" value="Glutathione synthetase ATP-binding domain-like"/>
    <property type="match status" value="1"/>
</dbReference>
<gene>
    <name evidence="4" type="ORF">B2M26_11135</name>
</gene>
<dbReference type="Pfam" id="PF14398">
    <property type="entry name" value="ATPgrasp_YheCD"/>
    <property type="match status" value="1"/>
</dbReference>
<dbReference type="EMBL" id="MWPS01000027">
    <property type="protein sequence ID" value="OPG15606.1"/>
    <property type="molecule type" value="Genomic_DNA"/>
</dbReference>
<dbReference type="AlphaFoldDB" id="A0A1V4ERP2"/>
<keyword evidence="1" id="KW-0067">ATP-binding</keyword>
<evidence type="ECO:0000313" key="5">
    <source>
        <dbReference type="Proteomes" id="UP000190229"/>
    </source>
</evidence>
<keyword evidence="5" id="KW-1185">Reference proteome</keyword>
<evidence type="ECO:0000256" key="1">
    <source>
        <dbReference type="PROSITE-ProRule" id="PRU00409"/>
    </source>
</evidence>
<dbReference type="InterPro" id="IPR026838">
    <property type="entry name" value="YheC/D"/>
</dbReference>
<feature type="compositionally biased region" description="Polar residues" evidence="2">
    <location>
        <begin position="377"/>
        <end position="399"/>
    </location>
</feature>
<dbReference type="RefSeq" id="WP_079291211.1">
    <property type="nucleotide sequence ID" value="NZ_MWPS01000027.1"/>
</dbReference>
<protein>
    <recommendedName>
        <fullName evidence="3">ATP-grasp domain-containing protein</fullName>
    </recommendedName>
</protein>
<reference evidence="4 5" key="1">
    <citation type="submission" date="2017-02" db="EMBL/GenBank/DDBJ databases">
        <title>Draft genome of Acidibacillus ferrooxidans Huett2.</title>
        <authorList>
            <person name="Schopf S."/>
        </authorList>
    </citation>
    <scope>NUCLEOTIDE SEQUENCE [LARGE SCALE GENOMIC DNA]</scope>
    <source>
        <strain evidence="4 5">Huett2</strain>
    </source>
</reference>
<organism evidence="4 5">
    <name type="scientific">Ferroacidibacillus organovorans</name>
    <dbReference type="NCBI Taxonomy" id="1765683"/>
    <lineage>
        <taxon>Bacteria</taxon>
        <taxon>Bacillati</taxon>
        <taxon>Bacillota</taxon>
        <taxon>Bacilli</taxon>
        <taxon>Bacillales</taxon>
        <taxon>Alicyclobacillaceae</taxon>
        <taxon>Ferroacidibacillus</taxon>
    </lineage>
</organism>
<dbReference type="GO" id="GO:0046872">
    <property type="term" value="F:metal ion binding"/>
    <property type="evidence" value="ECO:0007669"/>
    <property type="project" value="InterPro"/>
</dbReference>
<name>A0A1V4ERP2_9BACL</name>
<dbReference type="InterPro" id="IPR011761">
    <property type="entry name" value="ATP-grasp"/>
</dbReference>
<accession>A0A1V4ERP2</accession>
<keyword evidence="1" id="KW-0547">Nucleotide-binding</keyword>
<dbReference type="PROSITE" id="PS50975">
    <property type="entry name" value="ATP_GRASP"/>
    <property type="match status" value="1"/>
</dbReference>
<sequence length="405" mass="45144">MPYDKNTDALREGHEDSLHRKCASTLSSKPLCMVWIGERQARTAYLQTLKREAAWFGFDAAIVTTPQLLEVLQTIDRSAVVYNRLGTRKDESQSAVVQCKQMLDARKIPYFNPSFLSKRDVSIWLHQDDQASALLPDTTSHFSEDDVKEFLKRYPLVFIKPTDGSFGEGIVRIAREAGRVVMAERRGRRVVSTTFESISALAKHVTRTRSATCVLQEGIQLRSVQGCPTDFRVHLCKDGEGQWRIAGSAAKIARRDAITTHVYSGGHVDAAEQVLRGWYGARALTMRERIDQSAITIGRALERFVSGSLGELGLDMGISADDRIVLFEANAKPGRTIFHHPSLKNQAAASRRMLLSFAASLTRPPQNRLKPKLDTSLPKNESGTPFEESTTQESASFETYGSRAR</sequence>
<comment type="caution">
    <text evidence="4">The sequence shown here is derived from an EMBL/GenBank/DDBJ whole genome shotgun (WGS) entry which is preliminary data.</text>
</comment>
<evidence type="ECO:0000313" key="4">
    <source>
        <dbReference type="EMBL" id="OPG15606.1"/>
    </source>
</evidence>
<feature type="domain" description="ATP-grasp" evidence="3">
    <location>
        <begin position="125"/>
        <end position="359"/>
    </location>
</feature>
<evidence type="ECO:0000259" key="3">
    <source>
        <dbReference type="PROSITE" id="PS50975"/>
    </source>
</evidence>
<proteinExistence type="predicted"/>
<evidence type="ECO:0000256" key="2">
    <source>
        <dbReference type="SAM" id="MobiDB-lite"/>
    </source>
</evidence>
<dbReference type="GO" id="GO:0005524">
    <property type="term" value="F:ATP binding"/>
    <property type="evidence" value="ECO:0007669"/>
    <property type="project" value="UniProtKB-UniRule"/>
</dbReference>
<feature type="region of interest" description="Disordered" evidence="2">
    <location>
        <begin position="365"/>
        <end position="405"/>
    </location>
</feature>